<feature type="domain" description="Sulfatase N-terminal" evidence="5">
    <location>
        <begin position="56"/>
        <end position="382"/>
    </location>
</feature>
<evidence type="ECO:0000256" key="2">
    <source>
        <dbReference type="ARBA" id="ARBA00022723"/>
    </source>
</evidence>
<comment type="caution">
    <text evidence="6">The sequence shown here is derived from an EMBL/GenBank/DDBJ whole genome shotgun (WGS) entry which is preliminary data.</text>
</comment>
<name>A0A2W7R559_9BACT</name>
<protein>
    <submittedName>
        <fullName evidence="6">Arylsulfatase A-like enzyme</fullName>
    </submittedName>
</protein>
<evidence type="ECO:0000313" key="7">
    <source>
        <dbReference type="Proteomes" id="UP000249115"/>
    </source>
</evidence>
<proteinExistence type="inferred from homology"/>
<dbReference type="Gene3D" id="3.30.1120.10">
    <property type="match status" value="1"/>
</dbReference>
<reference evidence="6 7" key="1">
    <citation type="submission" date="2018-06" db="EMBL/GenBank/DDBJ databases">
        <title>Genomic Encyclopedia of Archaeal and Bacterial Type Strains, Phase II (KMG-II): from individual species to whole genera.</title>
        <authorList>
            <person name="Goeker M."/>
        </authorList>
    </citation>
    <scope>NUCLEOTIDE SEQUENCE [LARGE SCALE GENOMIC DNA]</scope>
    <source>
        <strain evidence="6 7">DSM 22686</strain>
    </source>
</reference>
<dbReference type="InterPro" id="IPR024607">
    <property type="entry name" value="Sulfatase_CS"/>
</dbReference>
<dbReference type="GO" id="GO:0046872">
    <property type="term" value="F:metal ion binding"/>
    <property type="evidence" value="ECO:0007669"/>
    <property type="project" value="UniProtKB-KW"/>
</dbReference>
<dbReference type="InterPro" id="IPR000917">
    <property type="entry name" value="Sulfatase_N"/>
</dbReference>
<keyword evidence="2" id="KW-0479">Metal-binding</keyword>
<evidence type="ECO:0000313" key="6">
    <source>
        <dbReference type="EMBL" id="PZX53430.1"/>
    </source>
</evidence>
<evidence type="ECO:0000256" key="3">
    <source>
        <dbReference type="ARBA" id="ARBA00022801"/>
    </source>
</evidence>
<dbReference type="InterPro" id="IPR017850">
    <property type="entry name" value="Alkaline_phosphatase_core_sf"/>
</dbReference>
<evidence type="ECO:0000256" key="1">
    <source>
        <dbReference type="ARBA" id="ARBA00008779"/>
    </source>
</evidence>
<dbReference type="PANTHER" id="PTHR42693:SF53">
    <property type="entry name" value="ENDO-4-O-SULFATASE"/>
    <property type="match status" value="1"/>
</dbReference>
<gene>
    <name evidence="6" type="ORF">LV84_03154</name>
</gene>
<dbReference type="EMBL" id="QKZU01000012">
    <property type="protein sequence ID" value="PZX53430.1"/>
    <property type="molecule type" value="Genomic_DNA"/>
</dbReference>
<keyword evidence="4" id="KW-0106">Calcium</keyword>
<dbReference type="SUPFAM" id="SSF53649">
    <property type="entry name" value="Alkaline phosphatase-like"/>
    <property type="match status" value="1"/>
</dbReference>
<dbReference type="PANTHER" id="PTHR42693">
    <property type="entry name" value="ARYLSULFATASE FAMILY MEMBER"/>
    <property type="match status" value="1"/>
</dbReference>
<dbReference type="FunFam" id="3.40.720.10:FF:000070">
    <property type="entry name" value="Arylsulfatase A"/>
    <property type="match status" value="1"/>
</dbReference>
<sequence>MTAQIHNRIAFLPKEYIFRLLLPPNFSLMHIHRSLFTLVFFISFSFSFAQQKTKSPNVILIITDDQGYGDLGTNGNPHINTPTIDAFAAESVRFTNFYVSPVCAPTRASLMTGRYSLRTGVRDTYNGGAMMAESEVTIAELLKSKNYVTGIFGKWHLGDNYPMRPSDQGFDESVIHLSGGMGQVGDFTTYYQGDRSYFDPVLWHNNEQESYEGYCSDIFATEAINFIEKNKDKPFFTYLSFNAPHTPLQVPDEYYQKYKDIDPSAGFGEDGKPFYPMSEGDKEAARKVYAMVENIDDNLKKLFLKLEELGIEENTIVIFMTDNGPQQQRFVAGLKGRKGSAYQGGIRAPFFIRYPDGFKGNKEVNTLSAHLDVMPTLAELVGFEVPTDRKIDGHSMLPLIKGEKSSTPDRSYFAYWTRKYPELYENISIQKEGWKLVGNTDYNSSIESFDLFDLSKDPYEQQNLSASNSAKALELKSEMDGIYRELINEENLVNPPVIQIGNKAENPVFLNRNDAAGERGIWDQEDIFGYWKVAIEPGVYDIKFKFVKPVPPKGKMTLETGNYASIEVDQSSAPIDILEMKNVKLEQTVGDLLPFYTVAGKRYFPFWVELEKK</sequence>
<dbReference type="Gene3D" id="3.40.720.10">
    <property type="entry name" value="Alkaline Phosphatase, subunit A"/>
    <property type="match status" value="1"/>
</dbReference>
<dbReference type="GO" id="GO:0004065">
    <property type="term" value="F:arylsulfatase activity"/>
    <property type="evidence" value="ECO:0007669"/>
    <property type="project" value="TreeGrafter"/>
</dbReference>
<evidence type="ECO:0000256" key="4">
    <source>
        <dbReference type="ARBA" id="ARBA00022837"/>
    </source>
</evidence>
<organism evidence="6 7">
    <name type="scientific">Algoriphagus ratkowskyi</name>
    <dbReference type="NCBI Taxonomy" id="57028"/>
    <lineage>
        <taxon>Bacteria</taxon>
        <taxon>Pseudomonadati</taxon>
        <taxon>Bacteroidota</taxon>
        <taxon>Cytophagia</taxon>
        <taxon>Cytophagales</taxon>
        <taxon>Cyclobacteriaceae</taxon>
        <taxon>Algoriphagus</taxon>
    </lineage>
</organism>
<dbReference type="AlphaFoldDB" id="A0A2W7R559"/>
<dbReference type="Pfam" id="PF00884">
    <property type="entry name" value="Sulfatase"/>
    <property type="match status" value="1"/>
</dbReference>
<dbReference type="InterPro" id="IPR050738">
    <property type="entry name" value="Sulfatase"/>
</dbReference>
<evidence type="ECO:0000259" key="5">
    <source>
        <dbReference type="Pfam" id="PF00884"/>
    </source>
</evidence>
<comment type="similarity">
    <text evidence="1">Belongs to the sulfatase family.</text>
</comment>
<accession>A0A2W7R559</accession>
<keyword evidence="3" id="KW-0378">Hydrolase</keyword>
<dbReference type="Proteomes" id="UP000249115">
    <property type="component" value="Unassembled WGS sequence"/>
</dbReference>
<dbReference type="CDD" id="cd16146">
    <property type="entry name" value="ARS_like"/>
    <property type="match status" value="1"/>
</dbReference>
<dbReference type="PROSITE" id="PS00523">
    <property type="entry name" value="SULFATASE_1"/>
    <property type="match status" value="1"/>
</dbReference>